<dbReference type="RefSeq" id="WP_247285687.1">
    <property type="nucleotide sequence ID" value="NZ_JAKNRW010000001.1"/>
</dbReference>
<dbReference type="EMBL" id="JAKNRW010000001">
    <property type="protein sequence ID" value="MCK1788700.1"/>
    <property type="molecule type" value="Genomic_DNA"/>
</dbReference>
<dbReference type="Proteomes" id="UP001299876">
    <property type="component" value="Unassembled WGS sequence"/>
</dbReference>
<reference evidence="1 2" key="1">
    <citation type="submission" date="2022-02" db="EMBL/GenBank/DDBJ databases">
        <title>Comparative genomics of the first Antarctic Pseudomonas spp. capable of biotransforming 2,4,6-Trinitrotoluene.</title>
        <authorList>
            <person name="Cabrera M.A."/>
            <person name="Marquez S.L."/>
            <person name="Perez-Donoso J.M."/>
        </authorList>
    </citation>
    <scope>NUCLEOTIDE SEQUENCE [LARGE SCALE GENOMIC DNA]</scope>
    <source>
        <strain evidence="1 2">TNT19</strain>
    </source>
</reference>
<comment type="caution">
    <text evidence="1">The sequence shown here is derived from an EMBL/GenBank/DDBJ whole genome shotgun (WGS) entry which is preliminary data.</text>
</comment>
<proteinExistence type="predicted"/>
<name>A0ABT0ESI9_9PSED</name>
<evidence type="ECO:0000313" key="1">
    <source>
        <dbReference type="EMBL" id="MCK1788700.1"/>
    </source>
</evidence>
<evidence type="ECO:0000313" key="2">
    <source>
        <dbReference type="Proteomes" id="UP001299876"/>
    </source>
</evidence>
<keyword evidence="2" id="KW-1185">Reference proteome</keyword>
<gene>
    <name evidence="1" type="ORF">L9059_00535</name>
</gene>
<protein>
    <recommendedName>
        <fullName evidence="3">Lipoprotein</fullName>
    </recommendedName>
</protein>
<evidence type="ECO:0008006" key="3">
    <source>
        <dbReference type="Google" id="ProtNLM"/>
    </source>
</evidence>
<accession>A0ABT0ESI9</accession>
<sequence>MRKLYRPALLATLLLCGCAPSVKDLQDQSQLSGANNAVLMANYQNAEKLLGQYVYRDRSGRLKVRSVGISADNRKHAIDTVVQLLWETGRDESLQQFAGEYLTGREYQTTMCRISERQARFEEAYHCWNDMGEATRAERVIATEAALQILGSP</sequence>
<organism evidence="1 2">
    <name type="scientific">Pseudomonas violetae</name>
    <dbReference type="NCBI Taxonomy" id="2915813"/>
    <lineage>
        <taxon>Bacteria</taxon>
        <taxon>Pseudomonadati</taxon>
        <taxon>Pseudomonadota</taxon>
        <taxon>Gammaproteobacteria</taxon>
        <taxon>Pseudomonadales</taxon>
        <taxon>Pseudomonadaceae</taxon>
        <taxon>Pseudomonas</taxon>
    </lineage>
</organism>
<dbReference type="PROSITE" id="PS51257">
    <property type="entry name" value="PROKAR_LIPOPROTEIN"/>
    <property type="match status" value="1"/>
</dbReference>